<gene>
    <name evidence="1" type="ORF">NRB20_35410</name>
</gene>
<dbReference type="RefSeq" id="WP_153411215.1">
    <property type="nucleotide sequence ID" value="NZ_WEGK01000007.1"/>
</dbReference>
<protein>
    <submittedName>
        <fullName evidence="1">Uncharacterized protein</fullName>
    </submittedName>
</protein>
<comment type="caution">
    <text evidence="1">The sequence shown here is derived from an EMBL/GenBank/DDBJ whole genome shotgun (WGS) entry which is preliminary data.</text>
</comment>
<proteinExistence type="predicted"/>
<organism evidence="1 2">
    <name type="scientific">Nocardia macrotermitis</name>
    <dbReference type="NCBI Taxonomy" id="2585198"/>
    <lineage>
        <taxon>Bacteria</taxon>
        <taxon>Bacillati</taxon>
        <taxon>Actinomycetota</taxon>
        <taxon>Actinomycetes</taxon>
        <taxon>Mycobacteriales</taxon>
        <taxon>Nocardiaceae</taxon>
        <taxon>Nocardia</taxon>
    </lineage>
</organism>
<dbReference type="SUPFAM" id="SSF140453">
    <property type="entry name" value="EsxAB dimer-like"/>
    <property type="match status" value="1"/>
</dbReference>
<keyword evidence="2" id="KW-1185">Reference proteome</keyword>
<dbReference type="Proteomes" id="UP000438448">
    <property type="component" value="Unassembled WGS sequence"/>
</dbReference>
<dbReference type="InterPro" id="IPR036689">
    <property type="entry name" value="ESAT-6-like_sf"/>
</dbReference>
<name>A0A7K0D3Y1_9NOCA</name>
<dbReference type="AlphaFoldDB" id="A0A7K0D3Y1"/>
<accession>A0A7K0D3Y1</accession>
<dbReference type="EMBL" id="WEGK01000007">
    <property type="protein sequence ID" value="MQY20436.1"/>
    <property type="molecule type" value="Genomic_DNA"/>
</dbReference>
<evidence type="ECO:0000313" key="2">
    <source>
        <dbReference type="Proteomes" id="UP000438448"/>
    </source>
</evidence>
<dbReference type="OrthoDB" id="4516245at2"/>
<sequence length="372" mass="39646">MSDVSVTSAALSGFAKDLADVGRTMLTNVSKISSGIALPGGTSGTLATLTPALQGFQDRMTALGRQNHDKIQGFGTDLNTTVQGFQQLDTAWARAVTSAGSSLSLPSLPGTVRDIVRFTGMQSLDLPQIDVGNLTLKTTVSGAHDIISIFDDRLSRSIGIKPAEQYLAPLIGDWENLQTIGQRIWQLSISDSVTAGNLHSGSQWLTSHWTGAAADSYATAMNTLQTAISGRGTDLDTVAKTLRKGGECLERLVYNQAVGLASGLMEPLNLLGFSLPVGAWAQVVDRRMSSAVKDQITAKINTIRAIADTRNASITDLMDHIRKALAYEPGTAVTQPTGDLFEPQSKVVADLGTLRYGYKNNVWWESSLASAF</sequence>
<evidence type="ECO:0000313" key="1">
    <source>
        <dbReference type="EMBL" id="MQY20436.1"/>
    </source>
</evidence>
<reference evidence="1 2" key="1">
    <citation type="submission" date="2019-10" db="EMBL/GenBank/DDBJ databases">
        <title>Nocardia macrotermitis sp. nov. and Nocardia aurantia sp. nov., isolated from the gut of fungus growing-termite Macrotermes natalensis.</title>
        <authorList>
            <person name="Benndorf R."/>
            <person name="Schwitalla J."/>
            <person name="Martin K."/>
            <person name="De Beer W."/>
            <person name="Kaster A.-K."/>
            <person name="Vollmers J."/>
            <person name="Poulsen M."/>
            <person name="Beemelmanns C."/>
        </authorList>
    </citation>
    <scope>NUCLEOTIDE SEQUENCE [LARGE SCALE GENOMIC DNA]</scope>
    <source>
        <strain evidence="1 2">RB20</strain>
    </source>
</reference>